<dbReference type="InterPro" id="IPR050275">
    <property type="entry name" value="PGM_Phosphatase"/>
</dbReference>
<evidence type="ECO:0000256" key="2">
    <source>
        <dbReference type="PIRSR" id="PIRSR613078-2"/>
    </source>
</evidence>
<reference evidence="5" key="1">
    <citation type="submission" date="2013-06" db="EMBL/GenBank/DDBJ databases">
        <authorList>
            <person name="Zhao Q."/>
        </authorList>
    </citation>
    <scope>NUCLEOTIDE SEQUENCE</scope>
    <source>
        <strain evidence="5">cv. W1943</strain>
    </source>
</reference>
<dbReference type="Pfam" id="PF00300">
    <property type="entry name" value="His_Phos_1"/>
    <property type="match status" value="2"/>
</dbReference>
<dbReference type="eggNOG" id="KOG0157">
    <property type="taxonomic scope" value="Eukaryota"/>
</dbReference>
<feature type="binding site" evidence="2">
    <location>
        <begin position="127"/>
        <end position="134"/>
    </location>
    <ligand>
        <name>substrate</name>
    </ligand>
</feature>
<evidence type="ECO:0000313" key="4">
    <source>
        <dbReference type="EnsemblPlants" id="ORUFI12G02450.2"/>
    </source>
</evidence>
<dbReference type="PROSITE" id="PS00175">
    <property type="entry name" value="PG_MUTASE"/>
    <property type="match status" value="1"/>
</dbReference>
<protein>
    <submittedName>
        <fullName evidence="4">Uncharacterized protein</fullName>
    </submittedName>
</protein>
<dbReference type="PANTHER" id="PTHR48100">
    <property type="entry name" value="BROAD-SPECIFICITY PHOSPHATASE YOR283W-RELATED"/>
    <property type="match status" value="1"/>
</dbReference>
<dbReference type="Gene3D" id="3.40.50.1240">
    <property type="entry name" value="Phosphoglycerate mutase-like"/>
    <property type="match status" value="1"/>
</dbReference>
<feature type="site" description="Transition state stabilizer" evidence="3">
    <location>
        <position position="303"/>
    </location>
</feature>
<dbReference type="EnsemblPlants" id="ORUFI12G02450.2">
    <property type="protein sequence ID" value="ORUFI12G02450.2"/>
    <property type="gene ID" value="ORUFI12G02450"/>
</dbReference>
<evidence type="ECO:0000256" key="1">
    <source>
        <dbReference type="ARBA" id="ARBA00038362"/>
    </source>
</evidence>
<dbReference type="eggNOG" id="KOG0235">
    <property type="taxonomic scope" value="Eukaryota"/>
</dbReference>
<proteinExistence type="inferred from homology"/>
<evidence type="ECO:0000313" key="5">
    <source>
        <dbReference type="Proteomes" id="UP000008022"/>
    </source>
</evidence>
<accession>A0A0E0RDG3</accession>
<dbReference type="Proteomes" id="UP000008022">
    <property type="component" value="Unassembled WGS sequence"/>
</dbReference>
<feature type="binding site" evidence="2">
    <location>
        <position position="178"/>
    </location>
    <ligand>
        <name>substrate</name>
    </ligand>
</feature>
<dbReference type="GO" id="GO:0016791">
    <property type="term" value="F:phosphatase activity"/>
    <property type="evidence" value="ECO:0007669"/>
    <property type="project" value="TreeGrafter"/>
</dbReference>
<dbReference type="FunFam" id="3.40.50.1240:FF:000137">
    <property type="match status" value="1"/>
</dbReference>
<dbReference type="CDD" id="cd07067">
    <property type="entry name" value="HP_PGM_like"/>
    <property type="match status" value="1"/>
</dbReference>
<dbReference type="InterPro" id="IPR001345">
    <property type="entry name" value="PG/BPGM_mutase_AS"/>
</dbReference>
<evidence type="ECO:0000256" key="3">
    <source>
        <dbReference type="PIRSR" id="PIRSR613078-3"/>
    </source>
</evidence>
<dbReference type="Gramene" id="ORUFI12G02450.2">
    <property type="protein sequence ID" value="ORUFI12G02450.2"/>
    <property type="gene ID" value="ORUFI12G02450"/>
</dbReference>
<dbReference type="SMART" id="SM00855">
    <property type="entry name" value="PGAM"/>
    <property type="match status" value="1"/>
</dbReference>
<dbReference type="AlphaFoldDB" id="A0A0E0RDG3"/>
<keyword evidence="5" id="KW-1185">Reference proteome</keyword>
<organism evidence="4 5">
    <name type="scientific">Oryza rufipogon</name>
    <name type="common">Brownbeard rice</name>
    <name type="synonym">Asian wild rice</name>
    <dbReference type="NCBI Taxonomy" id="4529"/>
    <lineage>
        <taxon>Eukaryota</taxon>
        <taxon>Viridiplantae</taxon>
        <taxon>Streptophyta</taxon>
        <taxon>Embryophyta</taxon>
        <taxon>Tracheophyta</taxon>
        <taxon>Spermatophyta</taxon>
        <taxon>Magnoliopsida</taxon>
        <taxon>Liliopsida</taxon>
        <taxon>Poales</taxon>
        <taxon>Poaceae</taxon>
        <taxon>BOP clade</taxon>
        <taxon>Oryzoideae</taxon>
        <taxon>Oryzeae</taxon>
        <taxon>Oryzinae</taxon>
        <taxon>Oryza</taxon>
    </lineage>
</organism>
<name>A0A0E0RDG3_ORYRU</name>
<comment type="similarity">
    <text evidence="1">Belongs to the phosphoglycerate mutase family.</text>
</comment>
<dbReference type="OMA" id="YNCTNTH"/>
<reference evidence="4" key="2">
    <citation type="submission" date="2015-06" db="UniProtKB">
        <authorList>
            <consortium name="EnsemblPlants"/>
        </authorList>
    </citation>
    <scope>IDENTIFICATION</scope>
</reference>
<dbReference type="HOGENOM" id="CLU_033323_14_2_1"/>
<dbReference type="SUPFAM" id="SSF53254">
    <property type="entry name" value="Phosphoglycerate mutase-like"/>
    <property type="match status" value="1"/>
</dbReference>
<dbReference type="InterPro" id="IPR029033">
    <property type="entry name" value="His_PPase_superfam"/>
</dbReference>
<dbReference type="STRING" id="4529.A0A0E0RDG3"/>
<dbReference type="InterPro" id="IPR013078">
    <property type="entry name" value="His_Pase_superF_clade-1"/>
</dbReference>
<dbReference type="GO" id="GO:0005829">
    <property type="term" value="C:cytosol"/>
    <property type="evidence" value="ECO:0007669"/>
    <property type="project" value="TreeGrafter"/>
</dbReference>
<sequence>MCLGKEMAYVQMKSIVANVIEELVVDVVKEVAGGGVPEHVFSISLRMKGGLPVKIRRKGHMRGTVRPSIQAAAPGPRWLRLAATLRPISPATAAVRYPLFPLACGHQVSAVTMAKEVDRFVELVVVRHGETSWNSSRIVQGQMDPELNEIGKQQAVVVARRLARKARPAAIYSSDLKRAAETVKIIAKVCDVSNVSSSSLPFPAFSSMSNTNNLFQLVLIEALRERHMGYLQGLTWDDAMNKSPGVFKGFANFEVKNGLDFDGRNHEFPDGGESLNQLSEQGISYLNKVAQNHIGERVIVVGHGAAILELCRHTDPPNSSIRRKIPNTSLNIFRISGVTGRWILERCGDVGHLSENGFLENAFGGDGASA</sequence>
<dbReference type="PANTHER" id="PTHR48100:SF28">
    <property type="entry name" value="OS10G0344800 PROTEIN"/>
    <property type="match status" value="1"/>
</dbReference>